<protein>
    <submittedName>
        <fullName evidence="13">ATP-binding cassette domain-containing protein</fullName>
    </submittedName>
</protein>
<dbReference type="Proteomes" id="UP000253934">
    <property type="component" value="Unassembled WGS sequence"/>
</dbReference>
<dbReference type="GO" id="GO:0005886">
    <property type="term" value="C:plasma membrane"/>
    <property type="evidence" value="ECO:0007669"/>
    <property type="project" value="UniProtKB-SubCell"/>
</dbReference>
<evidence type="ECO:0000313" key="13">
    <source>
        <dbReference type="EMBL" id="RDB36655.1"/>
    </source>
</evidence>
<dbReference type="InterPro" id="IPR050173">
    <property type="entry name" value="ABC_transporter_C-like"/>
</dbReference>
<organism evidence="13 14">
    <name type="scientific">Spirobacillus cienkowskii</name>
    <dbReference type="NCBI Taxonomy" id="495820"/>
    <lineage>
        <taxon>Bacteria</taxon>
        <taxon>Pseudomonadati</taxon>
        <taxon>Bdellovibrionota</taxon>
        <taxon>Oligoflexia</taxon>
        <taxon>Silvanigrellales</taxon>
        <taxon>Spirobacillus</taxon>
    </lineage>
</organism>
<dbReference type="Gene3D" id="1.20.1560.10">
    <property type="entry name" value="ABC transporter type 1, transmembrane domain"/>
    <property type="match status" value="1"/>
</dbReference>
<dbReference type="PANTHER" id="PTHR24223:SF456">
    <property type="entry name" value="MULTIDRUG RESISTANCE-ASSOCIATED PROTEIN LETHAL(2)03659"/>
    <property type="match status" value="1"/>
</dbReference>
<evidence type="ECO:0000259" key="12">
    <source>
        <dbReference type="PROSITE" id="PS50929"/>
    </source>
</evidence>
<dbReference type="InterPro" id="IPR003593">
    <property type="entry name" value="AAA+_ATPase"/>
</dbReference>
<keyword evidence="3" id="KW-0813">Transport</keyword>
<dbReference type="SMART" id="SM00382">
    <property type="entry name" value="AAA"/>
    <property type="match status" value="1"/>
</dbReference>
<keyword evidence="6" id="KW-0547">Nucleotide-binding</keyword>
<name>A0A369KVC0_9BACT</name>
<dbReference type="Pfam" id="PF00005">
    <property type="entry name" value="ABC_tran"/>
    <property type="match status" value="1"/>
</dbReference>
<dbReference type="InterPro" id="IPR027417">
    <property type="entry name" value="P-loop_NTPase"/>
</dbReference>
<keyword evidence="8 10" id="KW-1133">Transmembrane helix</keyword>
<dbReference type="SUPFAM" id="SSF90123">
    <property type="entry name" value="ABC transporter transmembrane region"/>
    <property type="match status" value="1"/>
</dbReference>
<feature type="domain" description="ABC transporter" evidence="11">
    <location>
        <begin position="373"/>
        <end position="607"/>
    </location>
</feature>
<feature type="transmembrane region" description="Helical" evidence="10">
    <location>
        <begin position="92"/>
        <end position="118"/>
    </location>
</feature>
<accession>A0A369KVC0</accession>
<dbReference type="Gene3D" id="3.40.50.300">
    <property type="entry name" value="P-loop containing nucleotide triphosphate hydrolases"/>
    <property type="match status" value="1"/>
</dbReference>
<keyword evidence="9 10" id="KW-0472">Membrane</keyword>
<keyword evidence="14" id="KW-1185">Reference proteome</keyword>
<dbReference type="InterPro" id="IPR017871">
    <property type="entry name" value="ABC_transporter-like_CS"/>
</dbReference>
<feature type="transmembrane region" description="Helical" evidence="10">
    <location>
        <begin position="35"/>
        <end position="54"/>
    </location>
</feature>
<dbReference type="PROSITE" id="PS50893">
    <property type="entry name" value="ABC_TRANSPORTER_2"/>
    <property type="match status" value="1"/>
</dbReference>
<feature type="domain" description="ABC transmembrane type-1" evidence="12">
    <location>
        <begin position="39"/>
        <end position="335"/>
    </location>
</feature>
<evidence type="ECO:0000256" key="4">
    <source>
        <dbReference type="ARBA" id="ARBA00022692"/>
    </source>
</evidence>
<evidence type="ECO:0000256" key="3">
    <source>
        <dbReference type="ARBA" id="ARBA00022448"/>
    </source>
</evidence>
<evidence type="ECO:0000256" key="7">
    <source>
        <dbReference type="ARBA" id="ARBA00022840"/>
    </source>
</evidence>
<evidence type="ECO:0000256" key="9">
    <source>
        <dbReference type="ARBA" id="ARBA00023136"/>
    </source>
</evidence>
<dbReference type="GO" id="GO:0005524">
    <property type="term" value="F:ATP binding"/>
    <property type="evidence" value="ECO:0007669"/>
    <property type="project" value="UniProtKB-KW"/>
</dbReference>
<dbReference type="PANTHER" id="PTHR24223">
    <property type="entry name" value="ATP-BINDING CASSETTE SUB-FAMILY C"/>
    <property type="match status" value="1"/>
</dbReference>
<evidence type="ECO:0000256" key="2">
    <source>
        <dbReference type="ARBA" id="ARBA00009726"/>
    </source>
</evidence>
<evidence type="ECO:0000256" key="10">
    <source>
        <dbReference type="SAM" id="Phobius"/>
    </source>
</evidence>
<dbReference type="GO" id="GO:0140359">
    <property type="term" value="F:ABC-type transporter activity"/>
    <property type="evidence" value="ECO:0007669"/>
    <property type="project" value="InterPro"/>
</dbReference>
<gene>
    <name evidence="13" type="ORF">DCC88_04310</name>
</gene>
<evidence type="ECO:0000313" key="14">
    <source>
        <dbReference type="Proteomes" id="UP000253934"/>
    </source>
</evidence>
<evidence type="ECO:0000256" key="8">
    <source>
        <dbReference type="ARBA" id="ARBA00022989"/>
    </source>
</evidence>
<dbReference type="SUPFAM" id="SSF52540">
    <property type="entry name" value="P-loop containing nucleoside triphosphate hydrolases"/>
    <property type="match status" value="1"/>
</dbReference>
<dbReference type="InterPro" id="IPR011527">
    <property type="entry name" value="ABC1_TM_dom"/>
</dbReference>
<keyword evidence="4 10" id="KW-0812">Transmembrane</keyword>
<dbReference type="EMBL" id="QOVW01000058">
    <property type="protein sequence ID" value="RDB36655.1"/>
    <property type="molecule type" value="Genomic_DNA"/>
</dbReference>
<dbReference type="FunFam" id="1.20.1560.10:FF:000013">
    <property type="entry name" value="ABC transporter C family member 2"/>
    <property type="match status" value="1"/>
</dbReference>
<dbReference type="InterPro" id="IPR036640">
    <property type="entry name" value="ABC1_TM_sf"/>
</dbReference>
<keyword evidence="5" id="KW-0677">Repeat</keyword>
<dbReference type="InterPro" id="IPR044726">
    <property type="entry name" value="ABCC_6TM_D2"/>
</dbReference>
<dbReference type="FunFam" id="3.40.50.300:FF:000163">
    <property type="entry name" value="Multidrug resistance-associated protein member 4"/>
    <property type="match status" value="1"/>
</dbReference>
<feature type="transmembrane region" description="Helical" evidence="10">
    <location>
        <begin position="306"/>
        <end position="327"/>
    </location>
</feature>
<dbReference type="CDD" id="cd03244">
    <property type="entry name" value="ABCC_MRP_domain2"/>
    <property type="match status" value="1"/>
</dbReference>
<evidence type="ECO:0000256" key="6">
    <source>
        <dbReference type="ARBA" id="ARBA00022741"/>
    </source>
</evidence>
<dbReference type="Pfam" id="PF00664">
    <property type="entry name" value="ABC_membrane"/>
    <property type="match status" value="1"/>
</dbReference>
<dbReference type="CDD" id="cd18580">
    <property type="entry name" value="ABC_6TM_ABCC_D2"/>
    <property type="match status" value="1"/>
</dbReference>
<comment type="similarity">
    <text evidence="2">Belongs to the ABC transporter superfamily. ABCC family. Conjugate transporter (TC 3.A.1.208) subfamily.</text>
</comment>
<keyword evidence="7 13" id="KW-0067">ATP-binding</keyword>
<dbReference type="AlphaFoldDB" id="A0A369KVC0"/>
<evidence type="ECO:0000256" key="1">
    <source>
        <dbReference type="ARBA" id="ARBA00004651"/>
    </source>
</evidence>
<dbReference type="PROSITE" id="PS50929">
    <property type="entry name" value="ABC_TM1F"/>
    <property type="match status" value="1"/>
</dbReference>
<sequence length="607" mass="70038">MKSNKKFLATENRNVGKIGFSLFYKYLKSMQGYKFFIPIIFILIVFSSITDSGFRYIVSLWIDNCANSNCLNYLEIEHSLWNYLHYSSNEKIIFFFFLFCLIAIILKALHWMIFIGFLSNGARVLHDQMVESFSNVRVTFIDENPTGRLIHRFSGDYNQAKNEIPNIFVDIFSSIVELLIVIFIVIFQAPFAIFSVLPCIFYYYKIQQFFTSSYREIQRYSKTLETPIWSIFTETISGYQTIRAYGKTNQFLKHLQYIAQDFAKASLLQSRILRWLNLRLKFTSECFALSITLIAIYFMSQKVIGVGRAGFLMSLTIGLDVIMQWLTRSLSLIESKMVSIERIIEYKDLPSEHKIDKKLPGNLTKNWPSYGEIIIDNLSASYREDLPMILNHLSIKFHAGKKTGIIGKTGAGKSSIFQAFYRMLFVHSGKIIIDNIDIHEIPLEVSRSIFAIVPQEPHLFSGTLRYNLDRLNKFSDQEIWQALTEVQLAEYIKALPNQLNYKIQEKGENFSVGQRQLICMARAILSHAKVILMDEATASVDYKTETLIQHAIHNTFAQKTIIIIAHRLETLKTVDHVVLLGNGQLLEYGTPEIVLSKLRDSISMHLT</sequence>
<comment type="subcellular location">
    <subcellularLocation>
        <location evidence="1">Cell membrane</location>
        <topology evidence="1">Multi-pass membrane protein</topology>
    </subcellularLocation>
</comment>
<feature type="transmembrane region" description="Helical" evidence="10">
    <location>
        <begin position="178"/>
        <end position="204"/>
    </location>
</feature>
<evidence type="ECO:0000256" key="5">
    <source>
        <dbReference type="ARBA" id="ARBA00022737"/>
    </source>
</evidence>
<proteinExistence type="inferred from homology"/>
<comment type="caution">
    <text evidence="13">The sequence shown here is derived from an EMBL/GenBank/DDBJ whole genome shotgun (WGS) entry which is preliminary data.</text>
</comment>
<dbReference type="PROSITE" id="PS00211">
    <property type="entry name" value="ABC_TRANSPORTER_1"/>
    <property type="match status" value="1"/>
</dbReference>
<dbReference type="InterPro" id="IPR003439">
    <property type="entry name" value="ABC_transporter-like_ATP-bd"/>
</dbReference>
<evidence type="ECO:0000259" key="11">
    <source>
        <dbReference type="PROSITE" id="PS50893"/>
    </source>
</evidence>
<reference evidence="13" key="1">
    <citation type="submission" date="2018-04" db="EMBL/GenBank/DDBJ databases">
        <title>Draft genome sequence of the Candidatus Spirobacillus cienkowskii, a pathogen of freshwater Daphnia species, reconstructed from hemolymph metagenomic reads.</title>
        <authorList>
            <person name="Bresciani L."/>
            <person name="Lemos L.N."/>
            <person name="Wale N."/>
            <person name="Lin J.Y."/>
            <person name="Fernandes G.R."/>
            <person name="Duffy M.A."/>
            <person name="Rodrigues J.M."/>
        </authorList>
    </citation>
    <scope>NUCLEOTIDE SEQUENCE [LARGE SCALE GENOMIC DNA]</scope>
    <source>
        <strain evidence="13">Binning01</strain>
    </source>
</reference>
<dbReference type="GO" id="GO:0016887">
    <property type="term" value="F:ATP hydrolysis activity"/>
    <property type="evidence" value="ECO:0007669"/>
    <property type="project" value="InterPro"/>
</dbReference>